<feature type="transmembrane region" description="Helical" evidence="1">
    <location>
        <begin position="130"/>
        <end position="150"/>
    </location>
</feature>
<dbReference type="Pfam" id="PF16933">
    <property type="entry name" value="PelG"/>
    <property type="match status" value="1"/>
</dbReference>
<feature type="transmembrane region" description="Helical" evidence="1">
    <location>
        <begin position="104"/>
        <end position="124"/>
    </location>
</feature>
<feature type="transmembrane region" description="Helical" evidence="1">
    <location>
        <begin position="338"/>
        <end position="359"/>
    </location>
</feature>
<feature type="transmembrane region" description="Helical" evidence="1">
    <location>
        <begin position="275"/>
        <end position="293"/>
    </location>
</feature>
<name>A0A139R2N8_9STRE</name>
<protein>
    <submittedName>
        <fullName evidence="2">Putative transmembrane protein</fullName>
    </submittedName>
</protein>
<proteinExistence type="predicted"/>
<keyword evidence="1" id="KW-0472">Membrane</keyword>
<accession>A0A139R2N8</accession>
<dbReference type="InterPro" id="IPR031617">
    <property type="entry name" value="PelG"/>
</dbReference>
<dbReference type="AlphaFoldDB" id="A0A139R2N8"/>
<reference evidence="2 3" key="1">
    <citation type="submission" date="2016-01" db="EMBL/GenBank/DDBJ databases">
        <title>Highly variable Streptococcus oralis are common among viridans streptococci isolated from primates.</title>
        <authorList>
            <person name="Denapaite D."/>
            <person name="Rieger M."/>
            <person name="Koendgen S."/>
            <person name="Brueckner R."/>
            <person name="Ochigava I."/>
            <person name="Kappeler P."/>
            <person name="Maetz-Rensing K."/>
            <person name="Leendertz F."/>
            <person name="Hakenbeck R."/>
        </authorList>
    </citation>
    <scope>NUCLEOTIDE SEQUENCE [LARGE SCALE GENOMIC DNA]</scope>
    <source>
        <strain evidence="2 3">DD03</strain>
    </source>
</reference>
<evidence type="ECO:0000256" key="1">
    <source>
        <dbReference type="SAM" id="Phobius"/>
    </source>
</evidence>
<feature type="transmembrane region" description="Helical" evidence="1">
    <location>
        <begin position="371"/>
        <end position="394"/>
    </location>
</feature>
<keyword evidence="1 2" id="KW-0812">Transmembrane</keyword>
<sequence length="493" mass="55615">MAGIGFAINKVVREKRLTSKPRAFAYASIVTVAPLLLGELVLLTVFILSNLAKVTITDRNLIVAIITYGLLGSLLLNGFVSLVISRYLSDKIYSRDIRHVLTSYWGSQFFTLAIGGSLYGIFLLFSHLGWLYGILAWLLFCELLLSWNVINYLTIIKDYWGIFRAFLATIVTTLVMSVIFLFIHLPVVIASLAGIIFGYASFFILATNLLYQQFPNKLDYHHMFDFLNGFDDYWELAVIGLCTQLGLLGHIVVIWFSQIGQQVRGFFYIAPYYDLTVFIASLTMLATTVRFIVSMEVDFFNTYRKYYLSFTNGATLQEIKKAERDMTDSLRKGLGRTVWVQLMVTLLAISVGTTILNALPLGFNTTMNGYFRILCVAYAVYGMANVVTLSTIYFGNLSGSYRASIAFALTSILATVASLYTNSLFYGFGFLVATMLYFVMSWLNLEKISSNLTYQILGRQPLIYGEKDGVFHHLASFLNQKMLALTRKGNYEK</sequence>
<comment type="caution">
    <text evidence="2">The sequence shown here is derived from an EMBL/GenBank/DDBJ whole genome shotgun (WGS) entry which is preliminary data.</text>
</comment>
<feature type="transmembrane region" description="Helical" evidence="1">
    <location>
        <begin position="23"/>
        <end position="49"/>
    </location>
</feature>
<feature type="transmembrane region" description="Helical" evidence="1">
    <location>
        <begin position="189"/>
        <end position="211"/>
    </location>
</feature>
<dbReference type="PATRIC" id="fig|315405.12.peg.1276"/>
<dbReference type="EMBL" id="LQXV01000186">
    <property type="protein sequence ID" value="KXU08987.1"/>
    <property type="molecule type" value="Genomic_DNA"/>
</dbReference>
<feature type="transmembrane region" description="Helical" evidence="1">
    <location>
        <begin position="61"/>
        <end position="84"/>
    </location>
</feature>
<evidence type="ECO:0000313" key="2">
    <source>
        <dbReference type="EMBL" id="KXU08987.1"/>
    </source>
</evidence>
<keyword evidence="1" id="KW-1133">Transmembrane helix</keyword>
<feature type="transmembrane region" description="Helical" evidence="1">
    <location>
        <begin position="426"/>
        <end position="445"/>
    </location>
</feature>
<feature type="transmembrane region" description="Helical" evidence="1">
    <location>
        <begin position="162"/>
        <end position="183"/>
    </location>
</feature>
<dbReference type="Proteomes" id="UP000071927">
    <property type="component" value="Unassembled WGS sequence"/>
</dbReference>
<gene>
    <name evidence="2" type="ORF">SGADD03_01085</name>
</gene>
<feature type="transmembrane region" description="Helical" evidence="1">
    <location>
        <begin position="232"/>
        <end position="255"/>
    </location>
</feature>
<dbReference type="RefSeq" id="WP_061459950.1">
    <property type="nucleotide sequence ID" value="NZ_KQ970572.1"/>
</dbReference>
<organism evidence="2 3">
    <name type="scientific">Streptococcus gallolyticus</name>
    <dbReference type="NCBI Taxonomy" id="315405"/>
    <lineage>
        <taxon>Bacteria</taxon>
        <taxon>Bacillati</taxon>
        <taxon>Bacillota</taxon>
        <taxon>Bacilli</taxon>
        <taxon>Lactobacillales</taxon>
        <taxon>Streptococcaceae</taxon>
        <taxon>Streptococcus</taxon>
    </lineage>
</organism>
<evidence type="ECO:0000313" key="3">
    <source>
        <dbReference type="Proteomes" id="UP000071927"/>
    </source>
</evidence>